<accession>A0A6G1HUL2</accession>
<dbReference type="Proteomes" id="UP000799640">
    <property type="component" value="Unassembled WGS sequence"/>
</dbReference>
<reference evidence="1" key="1">
    <citation type="journal article" date="2020" name="Stud. Mycol.">
        <title>101 Dothideomycetes genomes: a test case for predicting lifestyles and emergence of pathogens.</title>
        <authorList>
            <person name="Haridas S."/>
            <person name="Albert R."/>
            <person name="Binder M."/>
            <person name="Bloem J."/>
            <person name="Labutti K."/>
            <person name="Salamov A."/>
            <person name="Andreopoulos B."/>
            <person name="Baker S."/>
            <person name="Barry K."/>
            <person name="Bills G."/>
            <person name="Bluhm B."/>
            <person name="Cannon C."/>
            <person name="Castanera R."/>
            <person name="Culley D."/>
            <person name="Daum C."/>
            <person name="Ezra D."/>
            <person name="Gonzalez J."/>
            <person name="Henrissat B."/>
            <person name="Kuo A."/>
            <person name="Liang C."/>
            <person name="Lipzen A."/>
            <person name="Lutzoni F."/>
            <person name="Magnuson J."/>
            <person name="Mondo S."/>
            <person name="Nolan M."/>
            <person name="Ohm R."/>
            <person name="Pangilinan J."/>
            <person name="Park H.-J."/>
            <person name="Ramirez L."/>
            <person name="Alfaro M."/>
            <person name="Sun H."/>
            <person name="Tritt A."/>
            <person name="Yoshinaga Y."/>
            <person name="Zwiers L.-H."/>
            <person name="Turgeon B."/>
            <person name="Goodwin S."/>
            <person name="Spatafora J."/>
            <person name="Crous P."/>
            <person name="Grigoriev I."/>
        </authorList>
    </citation>
    <scope>NUCLEOTIDE SEQUENCE</scope>
    <source>
        <strain evidence="1">CBS 262.69</strain>
    </source>
</reference>
<proteinExistence type="predicted"/>
<dbReference type="EMBL" id="ML996697">
    <property type="protein sequence ID" value="KAF2399556.1"/>
    <property type="molecule type" value="Genomic_DNA"/>
</dbReference>
<evidence type="ECO:0000313" key="2">
    <source>
        <dbReference type="Proteomes" id="UP000799640"/>
    </source>
</evidence>
<sequence length="178" mass="20273">MADGLNEARAMRVAELMWDFRNLQHYMTQVKMDVTPEEYYLEGYMMLRACVSEAQAVLASQYANPATHPRGNLEAEKEQLRGVIRDACVRRFQCQKAYLRTLAVQRWIDSRQAILKGQRAHAGLMPHLQALDNQLRAEVAAVTDEHVDYSLRAQDSAQGKWIAEDPPLAVIQQHLHSG</sequence>
<protein>
    <submittedName>
        <fullName evidence="1">Uncharacterized protein</fullName>
    </submittedName>
</protein>
<dbReference type="AlphaFoldDB" id="A0A6G1HUL2"/>
<dbReference type="OrthoDB" id="4510061at2759"/>
<evidence type="ECO:0000313" key="1">
    <source>
        <dbReference type="EMBL" id="KAF2399556.1"/>
    </source>
</evidence>
<keyword evidence="2" id="KW-1185">Reference proteome</keyword>
<gene>
    <name evidence="1" type="ORF">EJ06DRAFT_56852</name>
</gene>
<name>A0A6G1HUL2_9PEZI</name>
<organism evidence="1 2">
    <name type="scientific">Trichodelitschia bisporula</name>
    <dbReference type="NCBI Taxonomy" id="703511"/>
    <lineage>
        <taxon>Eukaryota</taxon>
        <taxon>Fungi</taxon>
        <taxon>Dikarya</taxon>
        <taxon>Ascomycota</taxon>
        <taxon>Pezizomycotina</taxon>
        <taxon>Dothideomycetes</taxon>
        <taxon>Dothideomycetes incertae sedis</taxon>
        <taxon>Phaeotrichales</taxon>
        <taxon>Phaeotrichaceae</taxon>
        <taxon>Trichodelitschia</taxon>
    </lineage>
</organism>